<sequence length="236" mass="24637">MECLRVGIAPSTPPFCDSHGAGLDVDLMTEVGRVLGTEVRFVEFRGADFSGVFDELTAGACDCVAAGVSVLPERSARVAFAPPYLISGQALAVAAARLPQVTSVGELAGRTIGVQRGRSAVRLAEQLVADGAAAGVRRYDYGDLAAVLAGLAAGECDAVLELAPVLTAAAGPVSGVDVVQSRLTTEEIAIAVRPDDQRLLGRLTVAQAELEDDGTLQRLRRKWLGNPYTDQRLAAH</sequence>
<dbReference type="PANTHER" id="PTHR35936">
    <property type="entry name" value="MEMBRANE-BOUND LYTIC MUREIN TRANSGLYCOSYLASE F"/>
    <property type="match status" value="1"/>
</dbReference>
<reference evidence="3 4" key="1">
    <citation type="journal article" date="2016" name="Genome Announc.">
        <title>Draft Genome Sequences of Five Rapidly Growing Mycobacterium Species, M. thermoresistibile, M. fortuitum subsp. acetamidolyticum, M. canariasense, M. brisbanense, and M. novocastrense.</title>
        <authorList>
            <person name="Katahira K."/>
            <person name="Ogura Y."/>
            <person name="Gotoh Y."/>
            <person name="Hayashi T."/>
        </authorList>
    </citation>
    <scope>NUCLEOTIDE SEQUENCE [LARGE SCALE GENOMIC DNA]</scope>
    <source>
        <strain evidence="3 4">JCM6362</strain>
    </source>
</reference>
<feature type="domain" description="Solute-binding protein family 3/N-terminal" evidence="2">
    <location>
        <begin position="3"/>
        <end position="227"/>
    </location>
</feature>
<dbReference type="CDD" id="cd13530">
    <property type="entry name" value="PBP2_peptides_like"/>
    <property type="match status" value="1"/>
</dbReference>
<organism evidence="3 4">
    <name type="scientific">Mycolicibacterium thermoresistibile</name>
    <name type="common">Mycobacterium thermoresistibile</name>
    <dbReference type="NCBI Taxonomy" id="1797"/>
    <lineage>
        <taxon>Bacteria</taxon>
        <taxon>Bacillati</taxon>
        <taxon>Actinomycetota</taxon>
        <taxon>Actinomycetes</taxon>
        <taxon>Mycobacteriales</taxon>
        <taxon>Mycobacteriaceae</taxon>
        <taxon>Mycolicibacterium</taxon>
    </lineage>
</organism>
<accession>A0A100XHI5</accession>
<dbReference type="OrthoDB" id="9814902at2"/>
<dbReference type="EMBL" id="BCTB01000048">
    <property type="protein sequence ID" value="GAT16662.1"/>
    <property type="molecule type" value="Genomic_DNA"/>
</dbReference>
<comment type="caution">
    <text evidence="3">The sequence shown here is derived from an EMBL/GenBank/DDBJ whole genome shotgun (WGS) entry which is preliminary data.</text>
</comment>
<evidence type="ECO:0000313" key="4">
    <source>
        <dbReference type="Proteomes" id="UP000069654"/>
    </source>
</evidence>
<dbReference type="Gene3D" id="3.40.190.10">
    <property type="entry name" value="Periplasmic binding protein-like II"/>
    <property type="match status" value="2"/>
</dbReference>
<keyword evidence="1" id="KW-0732">Signal</keyword>
<dbReference type="SUPFAM" id="SSF53850">
    <property type="entry name" value="Periplasmic binding protein-like II"/>
    <property type="match status" value="1"/>
</dbReference>
<name>A0A100XHI5_MYCTH</name>
<dbReference type="RefSeq" id="WP_003925418.1">
    <property type="nucleotide sequence ID" value="NZ_BCTB01000048.1"/>
</dbReference>
<evidence type="ECO:0000256" key="1">
    <source>
        <dbReference type="ARBA" id="ARBA00022729"/>
    </source>
</evidence>
<protein>
    <submittedName>
        <fullName evidence="3">Extracellular solute-binding protein</fullName>
    </submittedName>
</protein>
<proteinExistence type="predicted"/>
<dbReference type="OMA" id="FANTMVW"/>
<dbReference type="PANTHER" id="PTHR35936:SF17">
    <property type="entry name" value="ARGININE-BINDING EXTRACELLULAR PROTEIN ARTP"/>
    <property type="match status" value="1"/>
</dbReference>
<dbReference type="InterPro" id="IPR001638">
    <property type="entry name" value="Solute-binding_3/MltF_N"/>
</dbReference>
<evidence type="ECO:0000259" key="2">
    <source>
        <dbReference type="SMART" id="SM00062"/>
    </source>
</evidence>
<dbReference type="SMART" id="SM00062">
    <property type="entry name" value="PBPb"/>
    <property type="match status" value="1"/>
</dbReference>
<reference evidence="4" key="2">
    <citation type="submission" date="2016-02" db="EMBL/GenBank/DDBJ databases">
        <title>Draft genome sequence of five rapidly growing Mycobacterium species.</title>
        <authorList>
            <person name="Katahira K."/>
            <person name="Gotou Y."/>
            <person name="Iida K."/>
            <person name="Ogura Y."/>
            <person name="Hayashi T."/>
        </authorList>
    </citation>
    <scope>NUCLEOTIDE SEQUENCE [LARGE SCALE GENOMIC DNA]</scope>
    <source>
        <strain evidence="4">JCM6362</strain>
    </source>
</reference>
<evidence type="ECO:0000313" key="3">
    <source>
        <dbReference type="EMBL" id="GAT16662.1"/>
    </source>
</evidence>
<gene>
    <name evidence="3" type="ORF">RMCT_3631</name>
</gene>
<dbReference type="AlphaFoldDB" id="A0A100XHI5"/>
<dbReference type="Proteomes" id="UP000069654">
    <property type="component" value="Unassembled WGS sequence"/>
</dbReference>
<dbReference type="Pfam" id="PF00497">
    <property type="entry name" value="SBP_bac_3"/>
    <property type="match status" value="1"/>
</dbReference>
<dbReference type="STRING" id="1797.RMCT_3631"/>